<dbReference type="SUPFAM" id="SSF56112">
    <property type="entry name" value="Protein kinase-like (PK-like)"/>
    <property type="match status" value="1"/>
</dbReference>
<name>A0A3S9V5W9_9BACL</name>
<feature type="domain" description="Aminoglycoside phosphotransferase" evidence="1">
    <location>
        <begin position="34"/>
        <end position="270"/>
    </location>
</feature>
<evidence type="ECO:0000259" key="1">
    <source>
        <dbReference type="Pfam" id="PF01636"/>
    </source>
</evidence>
<dbReference type="Gene3D" id="3.90.1200.10">
    <property type="match status" value="1"/>
</dbReference>
<dbReference type="Proteomes" id="UP000270678">
    <property type="component" value="Chromosome"/>
</dbReference>
<dbReference type="GO" id="GO:0042601">
    <property type="term" value="C:endospore-forming forespore"/>
    <property type="evidence" value="ECO:0007669"/>
    <property type="project" value="TreeGrafter"/>
</dbReference>
<dbReference type="PANTHER" id="PTHR39179">
    <property type="entry name" value="SPORE COAT PROTEIN I"/>
    <property type="match status" value="1"/>
</dbReference>
<dbReference type="AlphaFoldDB" id="A0A3S9V5W9"/>
<gene>
    <name evidence="2" type="ORF">EI981_27700</name>
</gene>
<dbReference type="Gene3D" id="3.30.200.20">
    <property type="entry name" value="Phosphorylase Kinase, domain 1"/>
    <property type="match status" value="1"/>
</dbReference>
<dbReference type="EMBL" id="CP034346">
    <property type="protein sequence ID" value="AZS17845.1"/>
    <property type="molecule type" value="Genomic_DNA"/>
</dbReference>
<evidence type="ECO:0000313" key="3">
    <source>
        <dbReference type="Proteomes" id="UP000270678"/>
    </source>
</evidence>
<proteinExistence type="predicted"/>
<dbReference type="GO" id="GO:0016740">
    <property type="term" value="F:transferase activity"/>
    <property type="evidence" value="ECO:0007669"/>
    <property type="project" value="UniProtKB-KW"/>
</dbReference>
<keyword evidence="2" id="KW-0808">Transferase</keyword>
<protein>
    <submittedName>
        <fullName evidence="2">Aminoglycoside phosphotransferase family protein</fullName>
    </submittedName>
</protein>
<keyword evidence="3" id="KW-1185">Reference proteome</keyword>
<sequence>MANSYPKTRIRRVVHRFGLVPLSSNTVASFYRKNAVIRVQTKSEAYAVKPFFRSLSLHSSTVDQMKTTANYIQLLMDNGFSCMPKWLTCTSGKLWTLHKGRPYYVTPWIKGRKLENQEDYEKLGQALASLHITSSHFLSKKAPFYDHIELWKSHDRLFRRQMMKAYQTDIKIRRWYKKFGKSCNRFSDRSWAELKRPEIVNLLRKERIRPVLIHNDITSYNVIISDDGQLFIIDWDRIKVGSMYIDIAAALTNTTQFNPVFIYSFLKGYEELHPLNQTERKWIASLYRLPREAWHATRFPNRPRSRNERNMLEIMEQTWLLRLKAMDFLEEWTHH</sequence>
<dbReference type="PANTHER" id="PTHR39179:SF3">
    <property type="entry name" value="COTS-RELATED PROTEIN"/>
    <property type="match status" value="1"/>
</dbReference>
<dbReference type="InterPro" id="IPR002575">
    <property type="entry name" value="Aminoglycoside_PTrfase"/>
</dbReference>
<reference evidence="3" key="1">
    <citation type="submission" date="2018-12" db="EMBL/GenBank/DDBJ databases">
        <title>Complete genome sequence of Paenibacillus sp. MBLB1234.</title>
        <authorList>
            <person name="Nam Y.-D."/>
            <person name="Kang J."/>
            <person name="Chung W.-H."/>
            <person name="Park Y.S."/>
        </authorList>
    </citation>
    <scope>NUCLEOTIDE SEQUENCE [LARGE SCALE GENOMIC DNA]</scope>
    <source>
        <strain evidence="3">MBLB1234</strain>
    </source>
</reference>
<dbReference type="RefSeq" id="WP_127003787.1">
    <property type="nucleotide sequence ID" value="NZ_CP034346.1"/>
</dbReference>
<dbReference type="InterPro" id="IPR047175">
    <property type="entry name" value="CotS-like"/>
</dbReference>
<dbReference type="KEGG" id="plut:EI981_27700"/>
<evidence type="ECO:0000313" key="2">
    <source>
        <dbReference type="EMBL" id="AZS17845.1"/>
    </source>
</evidence>
<dbReference type="InterPro" id="IPR011009">
    <property type="entry name" value="Kinase-like_dom_sf"/>
</dbReference>
<dbReference type="Pfam" id="PF01636">
    <property type="entry name" value="APH"/>
    <property type="match status" value="1"/>
</dbReference>
<organism evidence="2 3">
    <name type="scientific">Paenibacillus lutimineralis</name>
    <dbReference type="NCBI Taxonomy" id="2707005"/>
    <lineage>
        <taxon>Bacteria</taxon>
        <taxon>Bacillati</taxon>
        <taxon>Bacillota</taxon>
        <taxon>Bacilli</taxon>
        <taxon>Bacillales</taxon>
        <taxon>Paenibacillaceae</taxon>
        <taxon>Paenibacillus</taxon>
    </lineage>
</organism>
<accession>A0A3S9V5W9</accession>
<dbReference type="OrthoDB" id="2600880at2"/>